<feature type="domain" description="HTH araC/xylS-type" evidence="4">
    <location>
        <begin position="174"/>
        <end position="271"/>
    </location>
</feature>
<gene>
    <name evidence="5" type="ORF">IPN91_04845</name>
</gene>
<evidence type="ECO:0000256" key="3">
    <source>
        <dbReference type="ARBA" id="ARBA00023163"/>
    </source>
</evidence>
<evidence type="ECO:0000256" key="2">
    <source>
        <dbReference type="ARBA" id="ARBA00023125"/>
    </source>
</evidence>
<dbReference type="GO" id="GO:0043565">
    <property type="term" value="F:sequence-specific DNA binding"/>
    <property type="evidence" value="ECO:0007669"/>
    <property type="project" value="InterPro"/>
</dbReference>
<dbReference type="GO" id="GO:0003700">
    <property type="term" value="F:DNA-binding transcription factor activity"/>
    <property type="evidence" value="ECO:0007669"/>
    <property type="project" value="InterPro"/>
</dbReference>
<dbReference type="PANTHER" id="PTHR46796">
    <property type="entry name" value="HTH-TYPE TRANSCRIPTIONAL ACTIVATOR RHAS-RELATED"/>
    <property type="match status" value="1"/>
</dbReference>
<dbReference type="SMART" id="SM00342">
    <property type="entry name" value="HTH_ARAC"/>
    <property type="match status" value="1"/>
</dbReference>
<accession>A0A936K724</accession>
<keyword evidence="2" id="KW-0238">DNA-binding</keyword>
<dbReference type="InterPro" id="IPR050204">
    <property type="entry name" value="AraC_XylS_family_regulators"/>
</dbReference>
<keyword evidence="1" id="KW-0805">Transcription regulation</keyword>
<evidence type="ECO:0000256" key="1">
    <source>
        <dbReference type="ARBA" id="ARBA00023015"/>
    </source>
</evidence>
<evidence type="ECO:0000259" key="4">
    <source>
        <dbReference type="PROSITE" id="PS01124"/>
    </source>
</evidence>
<dbReference type="InterPro" id="IPR009057">
    <property type="entry name" value="Homeodomain-like_sf"/>
</dbReference>
<organism evidence="5 6">
    <name type="scientific">Candidatus Geothrix odensensis</name>
    <dbReference type="NCBI Taxonomy" id="2954440"/>
    <lineage>
        <taxon>Bacteria</taxon>
        <taxon>Pseudomonadati</taxon>
        <taxon>Acidobacteriota</taxon>
        <taxon>Holophagae</taxon>
        <taxon>Holophagales</taxon>
        <taxon>Holophagaceae</taxon>
        <taxon>Geothrix</taxon>
    </lineage>
</organism>
<evidence type="ECO:0000313" key="5">
    <source>
        <dbReference type="EMBL" id="MBK8571972.1"/>
    </source>
</evidence>
<protein>
    <submittedName>
        <fullName evidence="5">AraC family transcriptional regulator</fullName>
    </submittedName>
</protein>
<comment type="caution">
    <text evidence="5">The sequence shown here is derived from an EMBL/GenBank/DDBJ whole genome shotgun (WGS) entry which is preliminary data.</text>
</comment>
<dbReference type="InterPro" id="IPR032783">
    <property type="entry name" value="AraC_lig"/>
</dbReference>
<dbReference type="Gene3D" id="1.10.10.60">
    <property type="entry name" value="Homeodomain-like"/>
    <property type="match status" value="1"/>
</dbReference>
<name>A0A936K724_9BACT</name>
<dbReference type="Pfam" id="PF12852">
    <property type="entry name" value="Cupin_6"/>
    <property type="match status" value="1"/>
</dbReference>
<keyword evidence="3" id="KW-0804">Transcription</keyword>
<dbReference type="PROSITE" id="PS00041">
    <property type="entry name" value="HTH_ARAC_FAMILY_1"/>
    <property type="match status" value="1"/>
</dbReference>
<dbReference type="SUPFAM" id="SSF46689">
    <property type="entry name" value="Homeodomain-like"/>
    <property type="match status" value="2"/>
</dbReference>
<sequence length="276" mass="29604">MTSDALQPLFERFRLHAQTFFTGNLCAVASFDQPKDHGHLHLVRSGRGEIRYLGGRKALKINGPGLLFYPRNLPHHLVPEGPEGLDLVCATITFGIGVGCPLALALPEVMHLGVDQVGPLAELIFQEAFASAEGRQAVVDRLCEVVLVHFVRDAVGAGMTQTGLLAGLVHPQLRNALVAVHADPARPWTLDDMAAKAGLSRSGFALQFKQTVGLTPGDHLALFRIATAQERLARGIPLKVVAFDVGYGSSTALSRAFREVTGQSPRAWLQGQRAAG</sequence>
<dbReference type="PROSITE" id="PS01124">
    <property type="entry name" value="HTH_ARAC_FAMILY_2"/>
    <property type="match status" value="1"/>
</dbReference>
<dbReference type="Pfam" id="PF12833">
    <property type="entry name" value="HTH_18"/>
    <property type="match status" value="1"/>
</dbReference>
<dbReference type="InterPro" id="IPR018060">
    <property type="entry name" value="HTH_AraC"/>
</dbReference>
<proteinExistence type="predicted"/>
<dbReference type="EMBL" id="JADKCH010000002">
    <property type="protein sequence ID" value="MBK8571972.1"/>
    <property type="molecule type" value="Genomic_DNA"/>
</dbReference>
<dbReference type="InterPro" id="IPR018062">
    <property type="entry name" value="HTH_AraC-typ_CS"/>
</dbReference>
<reference evidence="5 6" key="1">
    <citation type="submission" date="2020-10" db="EMBL/GenBank/DDBJ databases">
        <title>Connecting structure to function with the recovery of over 1000 high-quality activated sludge metagenome-assembled genomes encoding full-length rRNA genes using long-read sequencing.</title>
        <authorList>
            <person name="Singleton C.M."/>
            <person name="Petriglieri F."/>
            <person name="Kristensen J.M."/>
            <person name="Kirkegaard R.H."/>
            <person name="Michaelsen T.Y."/>
            <person name="Andersen M.H."/>
            <person name="Karst S.M."/>
            <person name="Dueholm M.S."/>
            <person name="Nielsen P.H."/>
            <person name="Albertsen M."/>
        </authorList>
    </citation>
    <scope>NUCLEOTIDE SEQUENCE [LARGE SCALE GENOMIC DNA]</scope>
    <source>
        <strain evidence="5">OdNE_18-Q3-R46-58_MAXAC.008</strain>
    </source>
</reference>
<evidence type="ECO:0000313" key="6">
    <source>
        <dbReference type="Proteomes" id="UP000709959"/>
    </source>
</evidence>
<dbReference type="AlphaFoldDB" id="A0A936K724"/>
<dbReference type="PANTHER" id="PTHR46796:SF7">
    <property type="entry name" value="ARAC FAMILY TRANSCRIPTIONAL REGULATOR"/>
    <property type="match status" value="1"/>
</dbReference>
<dbReference type="Proteomes" id="UP000709959">
    <property type="component" value="Unassembled WGS sequence"/>
</dbReference>